<dbReference type="Proteomes" id="UP000789759">
    <property type="component" value="Unassembled WGS sequence"/>
</dbReference>
<evidence type="ECO:0000256" key="2">
    <source>
        <dbReference type="SAM" id="MobiDB-lite"/>
    </source>
</evidence>
<feature type="region of interest" description="Disordered" evidence="2">
    <location>
        <begin position="101"/>
        <end position="120"/>
    </location>
</feature>
<gene>
    <name evidence="3" type="ORF">CPELLU_LOCUS6994</name>
</gene>
<feature type="compositionally biased region" description="Acidic residues" evidence="2">
    <location>
        <begin position="279"/>
        <end position="294"/>
    </location>
</feature>
<feature type="coiled-coil region" evidence="1">
    <location>
        <begin position="370"/>
        <end position="425"/>
    </location>
</feature>
<keyword evidence="1" id="KW-0175">Coiled coil</keyword>
<dbReference type="OrthoDB" id="2435906at2759"/>
<name>A0A9N9CJB4_9GLOM</name>
<reference evidence="3" key="1">
    <citation type="submission" date="2021-06" db="EMBL/GenBank/DDBJ databases">
        <authorList>
            <person name="Kallberg Y."/>
            <person name="Tangrot J."/>
            <person name="Rosling A."/>
        </authorList>
    </citation>
    <scope>NUCLEOTIDE SEQUENCE</scope>
    <source>
        <strain evidence="3">FL966</strain>
    </source>
</reference>
<comment type="caution">
    <text evidence="3">The sequence shown here is derived from an EMBL/GenBank/DDBJ whole genome shotgun (WGS) entry which is preliminary data.</text>
</comment>
<organism evidence="3 4">
    <name type="scientific">Cetraspora pellucida</name>
    <dbReference type="NCBI Taxonomy" id="1433469"/>
    <lineage>
        <taxon>Eukaryota</taxon>
        <taxon>Fungi</taxon>
        <taxon>Fungi incertae sedis</taxon>
        <taxon>Mucoromycota</taxon>
        <taxon>Glomeromycotina</taxon>
        <taxon>Glomeromycetes</taxon>
        <taxon>Diversisporales</taxon>
        <taxon>Gigasporaceae</taxon>
        <taxon>Cetraspora</taxon>
    </lineage>
</organism>
<feature type="region of interest" description="Disordered" evidence="2">
    <location>
        <begin position="279"/>
        <end position="299"/>
    </location>
</feature>
<dbReference type="EMBL" id="CAJVQA010004538">
    <property type="protein sequence ID" value="CAG8601028.1"/>
    <property type="molecule type" value="Genomic_DNA"/>
</dbReference>
<evidence type="ECO:0000313" key="4">
    <source>
        <dbReference type="Proteomes" id="UP000789759"/>
    </source>
</evidence>
<proteinExistence type="predicted"/>
<evidence type="ECO:0000313" key="3">
    <source>
        <dbReference type="EMBL" id="CAG8601028.1"/>
    </source>
</evidence>
<dbReference type="AlphaFoldDB" id="A0A9N9CJB4"/>
<protein>
    <submittedName>
        <fullName evidence="3">9893_t:CDS:1</fullName>
    </submittedName>
</protein>
<accession>A0A9N9CJB4</accession>
<feature type="coiled-coil region" evidence="1">
    <location>
        <begin position="15"/>
        <end position="56"/>
    </location>
</feature>
<sequence length="427" mass="49709">MTDTQFTIILLKELNTKLTFEISELRKKYANLEFENTKLKQDKEEVEVRFLNLEQRDREKTDLIAKLKHDVLLIKDPAGTSSKLLEDNIFTSNIFDNTSNNGENCKKETPRTETLSTSENNTPNISCKQDLIQEISTSIKEQAQNSETQDIFCLYQNACDAEKDAIEANQKEILCWCFYAKRFKSMIKDFIINDRIGEKKTKGRVYNFIIKQLPATKRGNLCKQTQKALRIDNLFKKIRMCKVQYIKTYSVNIISRFTNLQIQMIIDYFTKKSDIEYTDDQDNSSDDLPEAELSEEAKKTLPGTEISVLPEKVLPEIEILNTKANDSKPQSLITALSDDEPENFSDDDNSFNNNEDDGKVSYCDIFYNLVPELEKKIDELKNKNIKIKTENTKLKYDKEEVETENIKLKQNLDEFKKELESKKNRKF</sequence>
<keyword evidence="4" id="KW-1185">Reference proteome</keyword>
<evidence type="ECO:0000256" key="1">
    <source>
        <dbReference type="SAM" id="Coils"/>
    </source>
</evidence>